<reference evidence="2" key="1">
    <citation type="journal article" date="2005" name="Environ. Microbiol.">
        <title>Genetic and functional properties of uncultivated thermophilic crenarchaeotes from a subsurface gold mine as revealed by analysis of genome fragments.</title>
        <authorList>
            <person name="Nunoura T."/>
            <person name="Hirayama H."/>
            <person name="Takami H."/>
            <person name="Oida H."/>
            <person name="Nishi S."/>
            <person name="Shimamura S."/>
            <person name="Suzuki Y."/>
            <person name="Inagaki F."/>
            <person name="Takai K."/>
            <person name="Nealson K.H."/>
            <person name="Horikoshi K."/>
        </authorList>
    </citation>
    <scope>NUCLEOTIDE SEQUENCE</scope>
</reference>
<dbReference type="SUPFAM" id="SSF53300">
    <property type="entry name" value="vWA-like"/>
    <property type="match status" value="1"/>
</dbReference>
<evidence type="ECO:0000259" key="1">
    <source>
        <dbReference type="Pfam" id="PF01882"/>
    </source>
</evidence>
<dbReference type="AlphaFoldDB" id="H5SLZ7"/>
<name>H5SLZ7_9BACT</name>
<gene>
    <name evidence="2" type="ORF">HGMM_F48A06C26</name>
</gene>
<dbReference type="EMBL" id="AP011768">
    <property type="protein sequence ID" value="BAL57183.1"/>
    <property type="molecule type" value="Genomic_DNA"/>
</dbReference>
<dbReference type="InterPro" id="IPR002881">
    <property type="entry name" value="DUF58"/>
</dbReference>
<accession>H5SLZ7</accession>
<sequence>MSDDPRRFLHPRAIARISRLDLRARQVVEGFISGRHRSPFFGQSVEFVQHREYVPGDDIRRLDWKVWSRTDRFYIKQYEEETNLRCNLVLDVSESMRYGRGPLDKYEYACTIAACLAYLVLRQQDAVGLITFDEDVRQILPPRSQQAQLERLLLAMDVSRPRQKTDIESILRRVAETMTSRGLVVLISDLLVDRPPLFRGLEMLIHRQHDILIFHILDDDELIFPFSGTTRFEGMEQQPHLICDPRALRDGYLEALNEYLLEVRRGCTRRGIDYMLIKTSDYVDAVLAKFLHTRMRMKANVKQRRV</sequence>
<organism evidence="2">
    <name type="scientific">uncultured Planctomycetota bacterium</name>
    <dbReference type="NCBI Taxonomy" id="120965"/>
    <lineage>
        <taxon>Bacteria</taxon>
        <taxon>Pseudomonadati</taxon>
        <taxon>Planctomycetota</taxon>
        <taxon>environmental samples</taxon>
    </lineage>
</organism>
<dbReference type="Pfam" id="PF01882">
    <property type="entry name" value="DUF58"/>
    <property type="match status" value="1"/>
</dbReference>
<proteinExistence type="predicted"/>
<dbReference type="Gene3D" id="3.40.50.410">
    <property type="entry name" value="von Willebrand factor, type A domain"/>
    <property type="match status" value="1"/>
</dbReference>
<protein>
    <submittedName>
        <fullName evidence="2">Hypothetical conserved protein</fullName>
    </submittedName>
</protein>
<dbReference type="InterPro" id="IPR036465">
    <property type="entry name" value="vWFA_dom_sf"/>
</dbReference>
<evidence type="ECO:0000313" key="2">
    <source>
        <dbReference type="EMBL" id="BAL57183.1"/>
    </source>
</evidence>
<dbReference type="CDD" id="cd00198">
    <property type="entry name" value="vWFA"/>
    <property type="match status" value="1"/>
</dbReference>
<dbReference type="PANTHER" id="PTHR33608:SF7">
    <property type="entry name" value="DUF58 DOMAIN-CONTAINING PROTEIN"/>
    <property type="match status" value="1"/>
</dbReference>
<feature type="domain" description="DUF58" evidence="1">
    <location>
        <begin position="50"/>
        <end position="255"/>
    </location>
</feature>
<reference evidence="2" key="2">
    <citation type="journal article" date="2012" name="PLoS ONE">
        <title>A Deeply Branching Thermophilic Bacterium with an Ancient Acetyl-CoA Pathway Dominates a Subsurface Ecosystem.</title>
        <authorList>
            <person name="Takami H."/>
            <person name="Noguchi H."/>
            <person name="Takaki Y."/>
            <person name="Uchiyama I."/>
            <person name="Toyoda A."/>
            <person name="Nishi S."/>
            <person name="Chee G.-J."/>
            <person name="Arai W."/>
            <person name="Nunoura T."/>
            <person name="Itoh T."/>
            <person name="Hattori M."/>
            <person name="Takai K."/>
        </authorList>
    </citation>
    <scope>NUCLEOTIDE SEQUENCE</scope>
</reference>
<dbReference type="PANTHER" id="PTHR33608">
    <property type="entry name" value="BLL2464 PROTEIN"/>
    <property type="match status" value="1"/>
</dbReference>